<keyword evidence="1" id="KW-1133">Transmembrane helix</keyword>
<proteinExistence type="predicted"/>
<gene>
    <name evidence="2" type="ORF">GCM10023333_23180</name>
</gene>
<comment type="caution">
    <text evidence="2">The sequence shown here is derived from an EMBL/GenBank/DDBJ whole genome shotgun (WGS) entry which is preliminary data.</text>
</comment>
<keyword evidence="3" id="KW-1185">Reference proteome</keyword>
<name>A0ABP9EZH0_9GAMM</name>
<feature type="transmembrane region" description="Helical" evidence="1">
    <location>
        <begin position="35"/>
        <end position="59"/>
    </location>
</feature>
<evidence type="ECO:0000313" key="2">
    <source>
        <dbReference type="EMBL" id="GAA4889258.1"/>
    </source>
</evidence>
<feature type="transmembrane region" description="Helical" evidence="1">
    <location>
        <begin position="71"/>
        <end position="94"/>
    </location>
</feature>
<keyword evidence="1" id="KW-0812">Transmembrane</keyword>
<protein>
    <submittedName>
        <fullName evidence="2">Uncharacterized protein</fullName>
    </submittedName>
</protein>
<feature type="transmembrane region" description="Helical" evidence="1">
    <location>
        <begin position="6"/>
        <end position="23"/>
    </location>
</feature>
<keyword evidence="1" id="KW-0472">Membrane</keyword>
<evidence type="ECO:0000256" key="1">
    <source>
        <dbReference type="SAM" id="Phobius"/>
    </source>
</evidence>
<evidence type="ECO:0000313" key="3">
    <source>
        <dbReference type="Proteomes" id="UP001499988"/>
    </source>
</evidence>
<sequence length="166" mass="18515">MSGIMSSFIVSLVLGGLFFLYEYKVRKHDTKGELFYGIALLLFGVLIAAVAVFISKFFGPALFESDDLIDIVAVLFLIVSFAAGALLFFLEYFFTKGKCDDESIYLKTLWGGVRHEKWNDLISAEYNTSGSYYKLKFQSGATIKINTIMKGVGGVLEIIESKGYDF</sequence>
<dbReference type="Proteomes" id="UP001499988">
    <property type="component" value="Unassembled WGS sequence"/>
</dbReference>
<accession>A0ABP9EZH0</accession>
<dbReference type="EMBL" id="BAABJZ010000079">
    <property type="protein sequence ID" value="GAA4889258.1"/>
    <property type="molecule type" value="Genomic_DNA"/>
</dbReference>
<reference evidence="3" key="1">
    <citation type="journal article" date="2019" name="Int. J. Syst. Evol. Microbiol.">
        <title>The Global Catalogue of Microorganisms (GCM) 10K type strain sequencing project: providing services to taxonomists for standard genome sequencing and annotation.</title>
        <authorList>
            <consortium name="The Broad Institute Genomics Platform"/>
            <consortium name="The Broad Institute Genome Sequencing Center for Infectious Disease"/>
            <person name="Wu L."/>
            <person name="Ma J."/>
        </authorList>
    </citation>
    <scope>NUCLEOTIDE SEQUENCE [LARGE SCALE GENOMIC DNA]</scope>
    <source>
        <strain evidence="3">JCM 18401</strain>
    </source>
</reference>
<organism evidence="2 3">
    <name type="scientific">Ferrimonas pelagia</name>
    <dbReference type="NCBI Taxonomy" id="1177826"/>
    <lineage>
        <taxon>Bacteria</taxon>
        <taxon>Pseudomonadati</taxon>
        <taxon>Pseudomonadota</taxon>
        <taxon>Gammaproteobacteria</taxon>
        <taxon>Alteromonadales</taxon>
        <taxon>Ferrimonadaceae</taxon>
        <taxon>Ferrimonas</taxon>
    </lineage>
</organism>